<dbReference type="RefSeq" id="WP_198829276.1">
    <property type="nucleotide sequence ID" value="NZ_CP066308.1"/>
</dbReference>
<organism evidence="1 3">
    <name type="scientific">Brevibacillus composti</name>
    <dbReference type="NCBI Taxonomy" id="2796470"/>
    <lineage>
        <taxon>Bacteria</taxon>
        <taxon>Bacillati</taxon>
        <taxon>Bacillota</taxon>
        <taxon>Bacilli</taxon>
        <taxon>Bacillales</taxon>
        <taxon>Paenibacillaceae</taxon>
        <taxon>Brevibacillus</taxon>
    </lineage>
</organism>
<dbReference type="EMBL" id="CP066308">
    <property type="protein sequence ID" value="QQE75762.1"/>
    <property type="molecule type" value="Genomic_DNA"/>
</dbReference>
<evidence type="ECO:0000313" key="4">
    <source>
        <dbReference type="Proteomes" id="UP000677234"/>
    </source>
</evidence>
<dbReference type="AlphaFoldDB" id="A0A7T5ENF4"/>
<reference evidence="2" key="2">
    <citation type="submission" date="2021-04" db="EMBL/GenBank/DDBJ databases">
        <title>Brevibacillus composti FJAT-54423, complete genome.</title>
        <authorList>
            <person name="Tang R."/>
        </authorList>
    </citation>
    <scope>NUCLEOTIDE SEQUENCE</scope>
    <source>
        <strain evidence="2">FJAT-54424</strain>
    </source>
</reference>
<protein>
    <submittedName>
        <fullName evidence="1">Uncharacterized protein</fullName>
    </submittedName>
</protein>
<evidence type="ECO:0000313" key="2">
    <source>
        <dbReference type="EMBL" id="QUO42788.1"/>
    </source>
</evidence>
<name>A0A7T5ENF4_9BACL</name>
<sequence>MAAKETARVRDEIQRYQRFLEKPDLFNHTALLNGQTYYNVQYWRWGKKEATGYLILREDGSVPPRAEALPVLRLFMSHNNAATNFTKDFAVDKEKPVWMYQEKRDYLQALLPSCESMMDEEMRRDVAEMIGMCEEMVSSVEQLRAIYERGMSYHQQMLARFFVIPEDEILMRNALLESDYILYRRLRRQLDLQEAVDRIYDFFQSAMRKLPREEKQIAKKLLDLLRDYRRGEIRRIMRQSVQDMELGGAPYRDEEEMRQALTACNEEIFRKQLYPLLRNPA</sequence>
<evidence type="ECO:0000313" key="1">
    <source>
        <dbReference type="EMBL" id="QQE75762.1"/>
    </source>
</evidence>
<proteinExistence type="predicted"/>
<dbReference type="Proteomes" id="UP000677234">
    <property type="component" value="Chromosome"/>
</dbReference>
<gene>
    <name evidence="1" type="ORF">JD108_07770</name>
    <name evidence="2" type="ORF">KDJ56_07450</name>
</gene>
<dbReference type="Proteomes" id="UP000595847">
    <property type="component" value="Chromosome"/>
</dbReference>
<dbReference type="KEGG" id="bcop:JD108_07770"/>
<keyword evidence="4" id="KW-1185">Reference proteome</keyword>
<evidence type="ECO:0000313" key="3">
    <source>
        <dbReference type="Proteomes" id="UP000595847"/>
    </source>
</evidence>
<accession>A0A7T5ENF4</accession>
<reference evidence="1 3" key="1">
    <citation type="submission" date="2020-12" db="EMBL/GenBank/DDBJ databases">
        <title>strain FJAT-54423T represents a novel species of the genus Brevibacillus.</title>
        <authorList>
            <person name="Tang R."/>
        </authorList>
    </citation>
    <scope>NUCLEOTIDE SEQUENCE [LARGE SCALE GENOMIC DNA]</scope>
    <source>
        <strain evidence="1 3">FJAT-54423</strain>
    </source>
</reference>
<dbReference type="EMBL" id="CP073708">
    <property type="protein sequence ID" value="QUO42788.1"/>
    <property type="molecule type" value="Genomic_DNA"/>
</dbReference>